<dbReference type="GeneID" id="59287788"/>
<comment type="caution">
    <text evidence="2">The sequence shown here is derived from an EMBL/GenBank/DDBJ whole genome shotgun (WGS) entry which is preliminary data.</text>
</comment>
<name>A0A8H6FW82_9LECA</name>
<dbReference type="InterPro" id="IPR052389">
    <property type="entry name" value="Sec_Metab_Biosynth-Assoc"/>
</dbReference>
<dbReference type="RefSeq" id="XP_037165298.1">
    <property type="nucleotide sequence ID" value="XM_037308038.1"/>
</dbReference>
<dbReference type="Proteomes" id="UP000578531">
    <property type="component" value="Unassembled WGS sequence"/>
</dbReference>
<dbReference type="EMBL" id="JACCJC010000022">
    <property type="protein sequence ID" value="KAF6235931.1"/>
    <property type="molecule type" value="Genomic_DNA"/>
</dbReference>
<dbReference type="Pfam" id="PF20789">
    <property type="entry name" value="4HBT_3C"/>
    <property type="match status" value="1"/>
</dbReference>
<feature type="domain" description="Acyl-CoA thioesterase-like C-terminal" evidence="1">
    <location>
        <begin position="9"/>
        <end position="136"/>
    </location>
</feature>
<accession>A0A8H6FW82</accession>
<gene>
    <name evidence="2" type="ORF">HO173_006127</name>
</gene>
<sequence length="144" mass="15853">MPSAIGTRSHKAGPALVDQWLCFEGTERFTQESLGYVADMFPQVMETAYGQEDLEREMKNLQADAGGSPTACGALDVGFIPERSEAISKGPILVFNCRVNLDVRNANPLEGAAWLIARVRAKMTMNGRMDIDFIILEKASISWQ</sequence>
<proteinExistence type="predicted"/>
<evidence type="ECO:0000259" key="1">
    <source>
        <dbReference type="Pfam" id="PF20789"/>
    </source>
</evidence>
<reference evidence="2 3" key="1">
    <citation type="journal article" date="2020" name="Genomics">
        <title>Complete, high-quality genomes from long-read metagenomic sequencing of two wolf lichen thalli reveals enigmatic genome architecture.</title>
        <authorList>
            <person name="McKenzie S.K."/>
            <person name="Walston R.F."/>
            <person name="Allen J.L."/>
        </authorList>
    </citation>
    <scope>NUCLEOTIDE SEQUENCE [LARGE SCALE GENOMIC DNA]</scope>
    <source>
        <strain evidence="2">WasteWater2</strain>
    </source>
</reference>
<dbReference type="AlphaFoldDB" id="A0A8H6FW82"/>
<dbReference type="InterPro" id="IPR049450">
    <property type="entry name" value="ACOT8-like_C"/>
</dbReference>
<dbReference type="PANTHER" id="PTHR38110:SF1">
    <property type="entry name" value="THIOESTERASE DOMAIN-CONTAINING PROTEIN"/>
    <property type="match status" value="1"/>
</dbReference>
<evidence type="ECO:0000313" key="2">
    <source>
        <dbReference type="EMBL" id="KAF6235931.1"/>
    </source>
</evidence>
<organism evidence="2 3">
    <name type="scientific">Letharia columbiana</name>
    <dbReference type="NCBI Taxonomy" id="112416"/>
    <lineage>
        <taxon>Eukaryota</taxon>
        <taxon>Fungi</taxon>
        <taxon>Dikarya</taxon>
        <taxon>Ascomycota</taxon>
        <taxon>Pezizomycotina</taxon>
        <taxon>Lecanoromycetes</taxon>
        <taxon>OSLEUM clade</taxon>
        <taxon>Lecanoromycetidae</taxon>
        <taxon>Lecanorales</taxon>
        <taxon>Lecanorineae</taxon>
        <taxon>Parmeliaceae</taxon>
        <taxon>Letharia</taxon>
    </lineage>
</organism>
<dbReference type="OrthoDB" id="2532955at2759"/>
<evidence type="ECO:0000313" key="3">
    <source>
        <dbReference type="Proteomes" id="UP000578531"/>
    </source>
</evidence>
<dbReference type="PANTHER" id="PTHR38110">
    <property type="entry name" value="CHROMOSOME 23, WHOLE GENOME SHOTGUN SEQUENCE"/>
    <property type="match status" value="1"/>
</dbReference>
<protein>
    <recommendedName>
        <fullName evidence="1">Acyl-CoA thioesterase-like C-terminal domain-containing protein</fullName>
    </recommendedName>
</protein>
<keyword evidence="3" id="KW-1185">Reference proteome</keyword>